<feature type="compositionally biased region" description="Pro residues" evidence="8">
    <location>
        <begin position="880"/>
        <end position="889"/>
    </location>
</feature>
<evidence type="ECO:0000256" key="1">
    <source>
        <dbReference type="ARBA" id="ARBA00022679"/>
    </source>
</evidence>
<accession>A0A066VJA1</accession>
<feature type="region of interest" description="Disordered" evidence="8">
    <location>
        <begin position="1056"/>
        <end position="1075"/>
    </location>
</feature>
<evidence type="ECO:0000313" key="12">
    <source>
        <dbReference type="EMBL" id="KDN40353.1"/>
    </source>
</evidence>
<feature type="compositionally biased region" description="Low complexity" evidence="8">
    <location>
        <begin position="256"/>
        <end position="273"/>
    </location>
</feature>
<dbReference type="SUPFAM" id="SSF57889">
    <property type="entry name" value="Cysteine-rich domain"/>
    <property type="match status" value="1"/>
</dbReference>
<keyword evidence="4" id="KW-0418">Kinase</keyword>
<dbReference type="STRING" id="1037660.A0A066VJA1"/>
<name>A0A066VJA1_TILAU</name>
<dbReference type="PROSITE" id="PS50081">
    <property type="entry name" value="ZF_DAG_PE_2"/>
    <property type="match status" value="1"/>
</dbReference>
<evidence type="ECO:0000256" key="3">
    <source>
        <dbReference type="ARBA" id="ARBA00022741"/>
    </source>
</evidence>
<dbReference type="PROSITE" id="PS50011">
    <property type="entry name" value="PROTEIN_KINASE_DOM"/>
    <property type="match status" value="1"/>
</dbReference>
<dbReference type="PROSITE" id="PS51257">
    <property type="entry name" value="PROKAR_LIPOPROTEIN"/>
    <property type="match status" value="1"/>
</dbReference>
<feature type="compositionally biased region" description="Low complexity" evidence="8">
    <location>
        <begin position="1675"/>
        <end position="1697"/>
    </location>
</feature>
<feature type="compositionally biased region" description="Polar residues" evidence="8">
    <location>
        <begin position="1088"/>
        <end position="1103"/>
    </location>
</feature>
<evidence type="ECO:0000259" key="9">
    <source>
        <dbReference type="PROSITE" id="PS50011"/>
    </source>
</evidence>
<dbReference type="CDD" id="cd00014">
    <property type="entry name" value="CH_SF"/>
    <property type="match status" value="1"/>
</dbReference>
<dbReference type="RefSeq" id="XP_013241364.1">
    <property type="nucleotide sequence ID" value="XM_013385910.1"/>
</dbReference>
<dbReference type="GO" id="GO:0004709">
    <property type="term" value="F:MAP kinase kinase kinase activity"/>
    <property type="evidence" value="ECO:0007669"/>
    <property type="project" value="TreeGrafter"/>
</dbReference>
<keyword evidence="6 7" id="KW-0067">ATP-binding</keyword>
<feature type="compositionally biased region" description="Low complexity" evidence="8">
    <location>
        <begin position="77"/>
        <end position="116"/>
    </location>
</feature>
<dbReference type="GeneID" id="25266139"/>
<dbReference type="Pfam" id="PF00130">
    <property type="entry name" value="C1_1"/>
    <property type="match status" value="1"/>
</dbReference>
<proteinExistence type="predicted"/>
<feature type="compositionally biased region" description="Polar residues" evidence="8">
    <location>
        <begin position="152"/>
        <end position="171"/>
    </location>
</feature>
<feature type="region of interest" description="Disordered" evidence="8">
    <location>
        <begin position="1"/>
        <end position="135"/>
    </location>
</feature>
<sequence>MAAITQRPVDLTPPHSPASSFSCKAIVASGSPLHRVHASGTRLSEGGGSPRKTSVSSGDATGRHPRESSSRPRSPRARAITMAAAMRPATPGGALEQSSSSVASVSSCSSSQQVPSPLRFPEMAESSQESLVSACAASVADQSNNNIVVAGASSVTPSDSEIKTQRGSISFSDVGPIEIPSRRSIGDYRRSKRVSTPTTPSYPPSSRRPSYQKTPASNHNANLSPTSPLDFNSFSMLSQSAGTAAPQSTAPERQVSRSSRSSADTGSRSSARTSGERSSADEAAMPRSSSSPHRKEGSSESSTGNDSVLIASAAKGADEPQQHPLAYHKLDMASFSTPELHLASDPLISMEEPRYHLRISQQVLGKGPPPMLQTKVRAASIDETLRDGVNGFSSLTAVIGALAKSSNAHKRQQGGDLRLFSTSFSSFARGDRPPVRERKSSIATIVRKASSAATKSRLGSGAEPSENDANGPIGSKGNPAAIVTHNTNGSRSASGRQRLSGSGFGYALSNASNWIKRPRRWSTQGGRLPSGSSAQTDSRIASVAPTLAAADRILHEVKALTSENAEAEGDGVDAKYDVAEAMSKLRAARRYLSAELSAIRELVDPQDRSRIDEVAWKDSGDCSDEAWAEEQLAFWRALSDGVLLSLLANKLCPGSVEKIDRRDVEWVKADNISRFLKAARDELGLASRDLFQCFDITDSTTEGLQRAVLTILAIEKAGSNSKGRCSGMYLQGRPISLQRLSASNLASRSSLDISFDSMATAESPHGSPARAGSQQSSRLSVLQQRKEAERILVSGAGNSDAATSSAVSDDRTRRRRSGELGNNVSTRSITFADNVKSSAGYDEEQMSSRLPYRDRKLSESALSLTEVAEEPEEIMSSPRAPTPPEPSQLPPSSLSTQFPTSSAMTRTSSQRRISMELQLGFAAASSENLDDWRAAITATPVRHTPHRRHSGVGRSTPSPLNPQRDSLASPTVHGNGSPLPSPRLPFPRSASSTDSPGAKRLHRHLSLSGAASASEASLAVTLGSPTSPTSLTSPTRPAHHRFSSDLPVTLSAVQNSKSDNAIEQPGIAFPRHRNDSAVTSTYNNTQASFATGEDSSTPPSRSGGTAPGPKHKLFVPVPGEPPIVYQFGNRIGKGQFGSVYRALNMNTGQMVAVKSINLEGRSEEEVTQLMHEVVLLKSLSHPSVVKYEGLVREPEALSIILEFVENGSLLSQLKAFGNFPEKLIASYVIKILEGLTYLHEQGVVHCDLKAANILTTKSGNIKLSDFGVSLNLKAMEKIKNHKKEAVGTPNWMAPEVIELRGASTAADIWSLACTIIELLTGRPPYGGMMAMSAMFRIVVDDCPPIPEVASEELKDLLRQCFKKEPTERPTAEQLFGHPWLDQVWRGQKDLRPQDSVPALRRISADLRRLDPSTFIAVPESPTLERSTSSPPPSSSRRPFFAARLASTSAIEGRASIGDVSRPGLSLITPTPVHGGNPIISLMDEGDLDRTQFADSTVVDHDEILEVPKAHAFVKSTFSKPLQCRICKEKVKKHAVLCEECGLLCHASCANQAPLPCNLRAHLLLASARPSADLGRVTSPAPSLTPSMPQSPAFSPVSFRFPFVGKRRTSKGSESMQPFSPSPFGTSPNDLPSPVAGSTGSQGKESGGQVKRASFMPSRSSSTDSPFSSDLHHRSSLSSSQDKQLRRQSTMSYGSISGASSISSISNLSVARSPSSDKPATAVLSPVQSTARNITSSRAMGMVSTPHLSMDLPRPSHQAENSKHRRRVSVGVTSHFADRHDNLQRGQITPRAAAASGDLSGDFCKRNRRETKECVVM</sequence>
<feature type="region of interest" description="Disordered" evidence="8">
    <location>
        <begin position="518"/>
        <end position="539"/>
    </location>
</feature>
<dbReference type="Pfam" id="PF00307">
    <property type="entry name" value="CH"/>
    <property type="match status" value="1"/>
</dbReference>
<evidence type="ECO:0000256" key="2">
    <source>
        <dbReference type="ARBA" id="ARBA00022723"/>
    </source>
</evidence>
<evidence type="ECO:0000259" key="11">
    <source>
        <dbReference type="PROSITE" id="PS50081"/>
    </source>
</evidence>
<feature type="region of interest" description="Disordered" evidence="8">
    <location>
        <begin position="429"/>
        <end position="482"/>
    </location>
</feature>
<dbReference type="Proteomes" id="UP000027361">
    <property type="component" value="Unassembled WGS sequence"/>
</dbReference>
<feature type="region of interest" description="Disordered" evidence="8">
    <location>
        <begin position="938"/>
        <end position="1042"/>
    </location>
</feature>
<dbReference type="InterPro" id="IPR017441">
    <property type="entry name" value="Protein_kinase_ATP_BS"/>
</dbReference>
<feature type="compositionally biased region" description="Low complexity" evidence="8">
    <location>
        <begin position="1006"/>
        <end position="1036"/>
    </location>
</feature>
<dbReference type="InterPro" id="IPR011009">
    <property type="entry name" value="Kinase-like_dom_sf"/>
</dbReference>
<feature type="domain" description="Calponin-homology (CH)" evidence="10">
    <location>
        <begin position="607"/>
        <end position="719"/>
    </location>
</feature>
<dbReference type="SMART" id="SM00109">
    <property type="entry name" value="C1"/>
    <property type="match status" value="1"/>
</dbReference>
<feature type="region of interest" description="Disordered" evidence="8">
    <location>
        <begin position="1417"/>
        <end position="1438"/>
    </location>
</feature>
<feature type="region of interest" description="Disordered" evidence="8">
    <location>
        <begin position="152"/>
        <end position="305"/>
    </location>
</feature>
<dbReference type="CDD" id="cd00029">
    <property type="entry name" value="C1"/>
    <property type="match status" value="1"/>
</dbReference>
<feature type="domain" description="Phorbol-ester/DAG-type" evidence="11">
    <location>
        <begin position="1509"/>
        <end position="1556"/>
    </location>
</feature>
<feature type="binding site" evidence="7">
    <location>
        <position position="1154"/>
    </location>
    <ligand>
        <name>ATP</name>
        <dbReference type="ChEBI" id="CHEBI:30616"/>
    </ligand>
</feature>
<dbReference type="PROSITE" id="PS00108">
    <property type="entry name" value="PROTEIN_KINASE_ST"/>
    <property type="match status" value="1"/>
</dbReference>
<evidence type="ECO:0000256" key="6">
    <source>
        <dbReference type="ARBA" id="ARBA00022840"/>
    </source>
</evidence>
<dbReference type="GO" id="GO:0005737">
    <property type="term" value="C:cytoplasm"/>
    <property type="evidence" value="ECO:0007669"/>
    <property type="project" value="TreeGrafter"/>
</dbReference>
<dbReference type="HOGENOM" id="CLU_237726_0_0_1"/>
<feature type="compositionally biased region" description="Low complexity" evidence="8">
    <location>
        <begin position="1418"/>
        <end position="1438"/>
    </location>
</feature>
<dbReference type="InParanoid" id="A0A066VJA1"/>
<feature type="compositionally biased region" description="Low complexity" evidence="8">
    <location>
        <begin position="1653"/>
        <end position="1668"/>
    </location>
</feature>
<feature type="region of interest" description="Disordered" evidence="8">
    <location>
        <begin position="1571"/>
        <end position="1590"/>
    </location>
</feature>
<dbReference type="InterPro" id="IPR001715">
    <property type="entry name" value="CH_dom"/>
</dbReference>
<evidence type="ECO:0000256" key="5">
    <source>
        <dbReference type="ARBA" id="ARBA00022833"/>
    </source>
</evidence>
<dbReference type="OrthoDB" id="8693905at2759"/>
<dbReference type="InterPro" id="IPR036872">
    <property type="entry name" value="CH_dom_sf"/>
</dbReference>
<feature type="domain" description="Protein kinase" evidence="9">
    <location>
        <begin position="1125"/>
        <end position="1380"/>
    </location>
</feature>
<feature type="region of interest" description="Disordered" evidence="8">
    <location>
        <begin position="759"/>
        <end position="825"/>
    </location>
</feature>
<dbReference type="PROSITE" id="PS50021">
    <property type="entry name" value="CH"/>
    <property type="match status" value="1"/>
</dbReference>
<feature type="region of interest" description="Disordered" evidence="8">
    <location>
        <begin position="865"/>
        <end position="910"/>
    </location>
</feature>
<feature type="compositionally biased region" description="Low complexity" evidence="8">
    <location>
        <begin position="890"/>
        <end position="902"/>
    </location>
</feature>
<dbReference type="GO" id="GO:0046872">
    <property type="term" value="F:metal ion binding"/>
    <property type="evidence" value="ECO:0007669"/>
    <property type="project" value="UniProtKB-KW"/>
</dbReference>
<dbReference type="PROSITE" id="PS00107">
    <property type="entry name" value="PROTEIN_KINASE_ATP"/>
    <property type="match status" value="1"/>
</dbReference>
<feature type="compositionally biased region" description="Basic and acidic residues" evidence="8">
    <location>
        <begin position="429"/>
        <end position="440"/>
    </location>
</feature>
<keyword evidence="1" id="KW-0808">Transferase</keyword>
<keyword evidence="5" id="KW-0862">Zinc</keyword>
<dbReference type="Gene3D" id="1.10.510.10">
    <property type="entry name" value="Transferase(Phosphotransferase) domain 1"/>
    <property type="match status" value="1"/>
</dbReference>
<protein>
    <recommendedName>
        <fullName evidence="14">Pkinase-domain-containing protein</fullName>
    </recommendedName>
</protein>
<dbReference type="InterPro" id="IPR002219">
    <property type="entry name" value="PKC_DAG/PE"/>
</dbReference>
<feature type="compositionally biased region" description="Polar residues" evidence="8">
    <location>
        <begin position="953"/>
        <end position="974"/>
    </location>
</feature>
<feature type="compositionally biased region" description="Polar residues" evidence="8">
    <location>
        <begin position="1579"/>
        <end position="1590"/>
    </location>
</feature>
<dbReference type="PROSITE" id="PS00479">
    <property type="entry name" value="ZF_DAG_PE_1"/>
    <property type="match status" value="1"/>
</dbReference>
<feature type="region of interest" description="Disordered" evidence="8">
    <location>
        <begin position="1088"/>
        <end position="1110"/>
    </location>
</feature>
<feature type="compositionally biased region" description="Polar residues" evidence="8">
    <location>
        <begin position="212"/>
        <end position="251"/>
    </location>
</feature>
<dbReference type="InterPro" id="IPR008271">
    <property type="entry name" value="Ser/Thr_kinase_AS"/>
</dbReference>
<feature type="region of interest" description="Disordered" evidence="8">
    <location>
        <begin position="1607"/>
        <end position="1697"/>
    </location>
</feature>
<dbReference type="InterPro" id="IPR046349">
    <property type="entry name" value="C1-like_sf"/>
</dbReference>
<dbReference type="SMART" id="SM00220">
    <property type="entry name" value="S_TKc"/>
    <property type="match status" value="1"/>
</dbReference>
<organism evidence="12 13">
    <name type="scientific">Tilletiaria anomala (strain ATCC 24038 / CBS 436.72 / UBC 951)</name>
    <dbReference type="NCBI Taxonomy" id="1037660"/>
    <lineage>
        <taxon>Eukaryota</taxon>
        <taxon>Fungi</taxon>
        <taxon>Dikarya</taxon>
        <taxon>Basidiomycota</taxon>
        <taxon>Ustilaginomycotina</taxon>
        <taxon>Exobasidiomycetes</taxon>
        <taxon>Georgefischeriales</taxon>
        <taxon>Tilletiariaceae</taxon>
        <taxon>Tilletiaria</taxon>
    </lineage>
</organism>
<feature type="compositionally biased region" description="Basic and acidic residues" evidence="8">
    <location>
        <begin position="180"/>
        <end position="189"/>
    </location>
</feature>
<dbReference type="CDD" id="cd06627">
    <property type="entry name" value="STKc_Cdc7_like"/>
    <property type="match status" value="1"/>
</dbReference>
<dbReference type="GO" id="GO:0005524">
    <property type="term" value="F:ATP binding"/>
    <property type="evidence" value="ECO:0007669"/>
    <property type="project" value="UniProtKB-UniRule"/>
</dbReference>
<evidence type="ECO:0000256" key="4">
    <source>
        <dbReference type="ARBA" id="ARBA00022777"/>
    </source>
</evidence>
<evidence type="ECO:0000256" key="7">
    <source>
        <dbReference type="PROSITE-ProRule" id="PRU10141"/>
    </source>
</evidence>
<keyword evidence="3 7" id="KW-0547">Nucleotide-binding</keyword>
<keyword evidence="13" id="KW-1185">Reference proteome</keyword>
<evidence type="ECO:0000259" key="10">
    <source>
        <dbReference type="PROSITE" id="PS50021"/>
    </source>
</evidence>
<dbReference type="InterPro" id="IPR000719">
    <property type="entry name" value="Prot_kinase_dom"/>
</dbReference>
<dbReference type="SUPFAM" id="SSF56112">
    <property type="entry name" value="Protein kinase-like (PK-like)"/>
    <property type="match status" value="1"/>
</dbReference>
<dbReference type="SUPFAM" id="SSF47576">
    <property type="entry name" value="Calponin-homology domain, CH-domain"/>
    <property type="match status" value="1"/>
</dbReference>
<evidence type="ECO:0000256" key="8">
    <source>
        <dbReference type="SAM" id="MobiDB-lite"/>
    </source>
</evidence>
<dbReference type="EMBL" id="JMSN01000092">
    <property type="protein sequence ID" value="KDN40353.1"/>
    <property type="molecule type" value="Genomic_DNA"/>
</dbReference>
<feature type="compositionally biased region" description="Polar residues" evidence="8">
    <location>
        <begin position="1611"/>
        <end position="1643"/>
    </location>
</feature>
<feature type="compositionally biased region" description="Low complexity" evidence="8">
    <location>
        <begin position="195"/>
        <end position="211"/>
    </location>
</feature>
<dbReference type="PANTHER" id="PTHR48016">
    <property type="entry name" value="MAP KINASE KINASE KINASE SSK2-RELATED-RELATED"/>
    <property type="match status" value="1"/>
</dbReference>
<dbReference type="Gene3D" id="1.10.418.10">
    <property type="entry name" value="Calponin-like domain"/>
    <property type="match status" value="1"/>
</dbReference>
<reference evidence="12 13" key="1">
    <citation type="submission" date="2014-05" db="EMBL/GenBank/DDBJ databases">
        <title>Draft genome sequence of a rare smut relative, Tilletiaria anomala UBC 951.</title>
        <authorList>
            <consortium name="DOE Joint Genome Institute"/>
            <person name="Toome M."/>
            <person name="Kuo A."/>
            <person name="Henrissat B."/>
            <person name="Lipzen A."/>
            <person name="Tritt A."/>
            <person name="Yoshinaga Y."/>
            <person name="Zane M."/>
            <person name="Barry K."/>
            <person name="Grigoriev I.V."/>
            <person name="Spatafora J.W."/>
            <person name="Aimea M.C."/>
        </authorList>
    </citation>
    <scope>NUCLEOTIDE SEQUENCE [LARGE SCALE GENOMIC DNA]</scope>
    <source>
        <strain evidence="12 13">UBC 951</strain>
    </source>
</reference>
<dbReference type="Gene3D" id="3.30.60.20">
    <property type="match status" value="1"/>
</dbReference>
<feature type="region of interest" description="Disordered" evidence="8">
    <location>
        <begin position="1737"/>
        <end position="1766"/>
    </location>
</feature>
<feature type="compositionally biased region" description="Polar residues" evidence="8">
    <location>
        <begin position="521"/>
        <end position="539"/>
    </location>
</feature>
<keyword evidence="2" id="KW-0479">Metal-binding</keyword>
<evidence type="ECO:0000313" key="13">
    <source>
        <dbReference type="Proteomes" id="UP000027361"/>
    </source>
</evidence>
<feature type="compositionally biased region" description="Low complexity" evidence="8">
    <location>
        <begin position="773"/>
        <end position="783"/>
    </location>
</feature>
<dbReference type="Pfam" id="PF00069">
    <property type="entry name" value="Pkinase"/>
    <property type="match status" value="1"/>
</dbReference>
<dbReference type="InterPro" id="IPR050538">
    <property type="entry name" value="MAP_kinase_kinase_kinase"/>
</dbReference>
<feature type="compositionally biased region" description="Basic and acidic residues" evidence="8">
    <location>
        <begin position="61"/>
        <end position="70"/>
    </location>
</feature>
<dbReference type="OMA" id="RCAVHAP"/>
<evidence type="ECO:0008006" key="14">
    <source>
        <dbReference type="Google" id="ProtNLM"/>
    </source>
</evidence>
<comment type="caution">
    <text evidence="12">The sequence shown here is derived from an EMBL/GenBank/DDBJ whole genome shotgun (WGS) entry which is preliminary data.</text>
</comment>
<gene>
    <name evidence="12" type="ORF">K437DRAFT_270014</name>
</gene>
<dbReference type="PANTHER" id="PTHR48016:SF4">
    <property type="entry name" value="PROTEIN KINASE DOMAIN-CONTAINING PROTEIN"/>
    <property type="match status" value="1"/>
</dbReference>